<dbReference type="InterPro" id="IPR011055">
    <property type="entry name" value="Dup_hybrid_motif"/>
</dbReference>
<dbReference type="GO" id="GO:0004222">
    <property type="term" value="F:metalloendopeptidase activity"/>
    <property type="evidence" value="ECO:0007669"/>
    <property type="project" value="TreeGrafter"/>
</dbReference>
<reference evidence="4 5" key="1">
    <citation type="submission" date="2018-03" db="EMBL/GenBank/DDBJ databases">
        <title>Genome sequence of Clostridium liquoris DSM 100320.</title>
        <authorList>
            <person name="Poehlein A."/>
            <person name="Daniel R."/>
        </authorList>
    </citation>
    <scope>NUCLEOTIDE SEQUENCE [LARGE SCALE GENOMIC DNA]</scope>
    <source>
        <strain evidence="4 5">DSM 100320</strain>
    </source>
</reference>
<dbReference type="InterPro" id="IPR016047">
    <property type="entry name" value="M23ase_b-sheet_dom"/>
</dbReference>
<feature type="region of interest" description="Disordered" evidence="2">
    <location>
        <begin position="238"/>
        <end position="266"/>
    </location>
</feature>
<gene>
    <name evidence="4" type="primary">mepM_1</name>
    <name evidence="4" type="ORF">CLLI_07740</name>
</gene>
<dbReference type="CDD" id="cd12797">
    <property type="entry name" value="M23_peptidase"/>
    <property type="match status" value="1"/>
</dbReference>
<feature type="domain" description="M23ase beta-sheet core" evidence="3">
    <location>
        <begin position="166"/>
        <end position="261"/>
    </location>
</feature>
<dbReference type="EC" id="3.4.24.-" evidence="4"/>
<protein>
    <submittedName>
        <fullName evidence="4">Murein DD-endopeptidase MepM</fullName>
        <ecNumber evidence="4">3.4.24.-</ecNumber>
    </submittedName>
</protein>
<keyword evidence="5" id="KW-1185">Reference proteome</keyword>
<dbReference type="RefSeq" id="WP_106062938.1">
    <property type="nucleotide sequence ID" value="NZ_PVXO01000023.1"/>
</dbReference>
<evidence type="ECO:0000313" key="4">
    <source>
        <dbReference type="EMBL" id="PRR79568.1"/>
    </source>
</evidence>
<evidence type="ECO:0000256" key="1">
    <source>
        <dbReference type="ARBA" id="ARBA00022729"/>
    </source>
</evidence>
<dbReference type="PANTHER" id="PTHR21666">
    <property type="entry name" value="PEPTIDASE-RELATED"/>
    <property type="match status" value="1"/>
</dbReference>
<dbReference type="PANTHER" id="PTHR21666:SF289">
    <property type="entry name" value="L-ALA--D-GLU ENDOPEPTIDASE"/>
    <property type="match status" value="1"/>
</dbReference>
<feature type="compositionally biased region" description="Polar residues" evidence="2">
    <location>
        <begin position="256"/>
        <end position="266"/>
    </location>
</feature>
<keyword evidence="1" id="KW-0732">Signal</keyword>
<proteinExistence type="predicted"/>
<dbReference type="OrthoDB" id="9809488at2"/>
<organism evidence="4 5">
    <name type="scientific">Clostridium liquoris</name>
    <dbReference type="NCBI Taxonomy" id="1289519"/>
    <lineage>
        <taxon>Bacteria</taxon>
        <taxon>Bacillati</taxon>
        <taxon>Bacillota</taxon>
        <taxon>Clostridia</taxon>
        <taxon>Eubacteriales</taxon>
        <taxon>Clostridiaceae</taxon>
        <taxon>Clostridium</taxon>
    </lineage>
</organism>
<dbReference type="Pfam" id="PF01551">
    <property type="entry name" value="Peptidase_M23"/>
    <property type="match status" value="1"/>
</dbReference>
<dbReference type="Gene3D" id="2.70.70.10">
    <property type="entry name" value="Glucose Permease (Domain IIA)"/>
    <property type="match status" value="1"/>
</dbReference>
<dbReference type="EMBL" id="PVXO01000023">
    <property type="protein sequence ID" value="PRR79568.1"/>
    <property type="molecule type" value="Genomic_DNA"/>
</dbReference>
<evidence type="ECO:0000256" key="2">
    <source>
        <dbReference type="SAM" id="MobiDB-lite"/>
    </source>
</evidence>
<evidence type="ECO:0000259" key="3">
    <source>
        <dbReference type="Pfam" id="PF01551"/>
    </source>
</evidence>
<evidence type="ECO:0000313" key="5">
    <source>
        <dbReference type="Proteomes" id="UP000239706"/>
    </source>
</evidence>
<dbReference type="SUPFAM" id="SSF51261">
    <property type="entry name" value="Duplicated hybrid motif"/>
    <property type="match status" value="1"/>
</dbReference>
<dbReference type="Proteomes" id="UP000239706">
    <property type="component" value="Unassembled WGS sequence"/>
</dbReference>
<accession>A0A2T0B6N9</accession>
<dbReference type="AlphaFoldDB" id="A0A2T0B6N9"/>
<comment type="caution">
    <text evidence="4">The sequence shown here is derived from an EMBL/GenBank/DDBJ whole genome shotgun (WGS) entry which is preliminary data.</text>
</comment>
<keyword evidence="4" id="KW-0378">Hydrolase</keyword>
<name>A0A2T0B6N9_9CLOT</name>
<dbReference type="InterPro" id="IPR050570">
    <property type="entry name" value="Cell_wall_metabolism_enzyme"/>
</dbReference>
<sequence length="266" mass="29425">MTKEINKLIASICCVVVTFATAFYSLKNVNSYKDSNVYKEEVKTLGKPIINKKEGIVVKSDGKEVAVLESEQDIKRLLDKIKEQYINSSSVKDIGEIKLNNKITYYKTDVSIDELKGVEYYASSIINGHDDISAISFTIKGKEPEKSAPILSRGTISSNFGQRWGKMHNGIDIAAPLGTSIHCVLPGKVIYSGWEDGYGNVIKIENENNIVTIYGHCNKLFVKKGIYVGKGEKIGEVGSTGRSTGPHLHFEVRKNGTPQDPQDYLN</sequence>